<feature type="non-terminal residue" evidence="2">
    <location>
        <position position="1"/>
    </location>
</feature>
<dbReference type="Proteomes" id="UP000681720">
    <property type="component" value="Unassembled WGS sequence"/>
</dbReference>
<name>A0A8S2YU68_9BILA</name>
<organism evidence="2 3">
    <name type="scientific">Rotaria magnacalcarata</name>
    <dbReference type="NCBI Taxonomy" id="392030"/>
    <lineage>
        <taxon>Eukaryota</taxon>
        <taxon>Metazoa</taxon>
        <taxon>Spiralia</taxon>
        <taxon>Gnathifera</taxon>
        <taxon>Rotifera</taxon>
        <taxon>Eurotatoria</taxon>
        <taxon>Bdelloidea</taxon>
        <taxon>Philodinida</taxon>
        <taxon>Philodinidae</taxon>
        <taxon>Rotaria</taxon>
    </lineage>
</organism>
<dbReference type="AlphaFoldDB" id="A0A8S2YU68"/>
<feature type="region of interest" description="Disordered" evidence="1">
    <location>
        <begin position="21"/>
        <end position="43"/>
    </location>
</feature>
<evidence type="ECO:0000313" key="2">
    <source>
        <dbReference type="EMBL" id="CAF4578928.1"/>
    </source>
</evidence>
<proteinExistence type="predicted"/>
<evidence type="ECO:0000256" key="1">
    <source>
        <dbReference type="SAM" id="MobiDB-lite"/>
    </source>
</evidence>
<comment type="caution">
    <text evidence="2">The sequence shown here is derived from an EMBL/GenBank/DDBJ whole genome shotgun (WGS) entry which is preliminary data.</text>
</comment>
<gene>
    <name evidence="2" type="ORF">GIL414_LOCUS37995</name>
</gene>
<evidence type="ECO:0000313" key="3">
    <source>
        <dbReference type="Proteomes" id="UP000681720"/>
    </source>
</evidence>
<protein>
    <submittedName>
        <fullName evidence="2">Uncharacterized protein</fullName>
    </submittedName>
</protein>
<sequence length="43" mass="4802">MNYNDDYNPFADSSIRQATAASFSNQQAHNDYNPFANTTTAVQ</sequence>
<reference evidence="2" key="1">
    <citation type="submission" date="2021-02" db="EMBL/GenBank/DDBJ databases">
        <authorList>
            <person name="Nowell W R."/>
        </authorList>
    </citation>
    <scope>NUCLEOTIDE SEQUENCE</scope>
</reference>
<dbReference type="EMBL" id="CAJOBJ010099123">
    <property type="protein sequence ID" value="CAF4578928.1"/>
    <property type="molecule type" value="Genomic_DNA"/>
</dbReference>
<accession>A0A8S2YU68</accession>